<dbReference type="PRINTS" id="PR00449">
    <property type="entry name" value="RASTRNSFRMNG"/>
</dbReference>
<dbReference type="GO" id="GO:0005789">
    <property type="term" value="C:endoplasmic reticulum membrane"/>
    <property type="evidence" value="ECO:0007669"/>
    <property type="project" value="UniProtKB-SubCell"/>
</dbReference>
<name>A0A9P6WMY6_9ASCO</name>
<feature type="transmembrane region" description="Helical" evidence="23">
    <location>
        <begin position="643"/>
        <end position="662"/>
    </location>
</feature>
<evidence type="ECO:0000256" key="13">
    <source>
        <dbReference type="ARBA" id="ARBA00022801"/>
    </source>
</evidence>
<feature type="domain" description="Miro" evidence="25">
    <location>
        <begin position="422"/>
        <end position="587"/>
    </location>
</feature>
<evidence type="ECO:0000256" key="2">
    <source>
        <dbReference type="ARBA" id="ARBA00004200"/>
    </source>
</evidence>
<evidence type="ECO:0000259" key="24">
    <source>
        <dbReference type="PROSITE" id="PS50222"/>
    </source>
</evidence>
<evidence type="ECO:0000256" key="22">
    <source>
        <dbReference type="ARBA" id="ARBA00049729"/>
    </source>
</evidence>
<dbReference type="AlphaFoldDB" id="A0A9P6WMY6"/>
<keyword evidence="9" id="KW-0479">Metal-binding</keyword>
<evidence type="ECO:0000256" key="23">
    <source>
        <dbReference type="SAM" id="Phobius"/>
    </source>
</evidence>
<dbReference type="InterPro" id="IPR011992">
    <property type="entry name" value="EF-hand-dom_pair"/>
</dbReference>
<dbReference type="Gene3D" id="3.40.50.300">
    <property type="entry name" value="P-loop containing nucleotide triphosphate hydrolases"/>
    <property type="match status" value="2"/>
</dbReference>
<feature type="transmembrane region" description="Helical" evidence="23">
    <location>
        <begin position="860"/>
        <end position="877"/>
    </location>
</feature>
<dbReference type="FunFam" id="1.10.238.10:FF:000011">
    <property type="entry name" value="Mitochondrial Rho GTPase"/>
    <property type="match status" value="1"/>
</dbReference>
<dbReference type="InterPro" id="IPR013566">
    <property type="entry name" value="EF_hand_assoc_1"/>
</dbReference>
<keyword evidence="19 23" id="KW-0472">Membrane</keyword>
<keyword evidence="8 23" id="KW-0812">Transmembrane</keyword>
<dbReference type="FunFam" id="3.40.50.300:FF:000553">
    <property type="entry name" value="Mitochondrial Rho GTPase"/>
    <property type="match status" value="1"/>
</dbReference>
<dbReference type="GO" id="GO:0005741">
    <property type="term" value="C:mitochondrial outer membrane"/>
    <property type="evidence" value="ECO:0007669"/>
    <property type="project" value="UniProtKB-SubCell"/>
</dbReference>
<dbReference type="PROSITE" id="PS00018">
    <property type="entry name" value="EF_HAND_1"/>
    <property type="match status" value="1"/>
</dbReference>
<dbReference type="PANTHER" id="PTHR13046:SF0">
    <property type="entry name" value="CAAX PRENYL PROTEASE 2"/>
    <property type="match status" value="1"/>
</dbReference>
<feature type="domain" description="Miro" evidence="25">
    <location>
        <begin position="1"/>
        <end position="168"/>
    </location>
</feature>
<dbReference type="GO" id="GO:0003924">
    <property type="term" value="F:GTPase activity"/>
    <property type="evidence" value="ECO:0007669"/>
    <property type="project" value="InterPro"/>
</dbReference>
<evidence type="ECO:0000256" key="3">
    <source>
        <dbReference type="ARBA" id="ARBA00004477"/>
    </source>
</evidence>
<evidence type="ECO:0000256" key="19">
    <source>
        <dbReference type="ARBA" id="ARBA00023136"/>
    </source>
</evidence>
<evidence type="ECO:0000256" key="5">
    <source>
        <dbReference type="ARBA" id="ARBA00007981"/>
    </source>
</evidence>
<evidence type="ECO:0000256" key="4">
    <source>
        <dbReference type="ARBA" id="ARBA00006897"/>
    </source>
</evidence>
<dbReference type="SMART" id="SM00174">
    <property type="entry name" value="RHO"/>
    <property type="match status" value="1"/>
</dbReference>
<dbReference type="InterPro" id="IPR002048">
    <property type="entry name" value="EF_hand_dom"/>
</dbReference>
<keyword evidence="7" id="KW-0645">Protease</keyword>
<dbReference type="InterPro" id="IPR018247">
    <property type="entry name" value="EF_Hand_1_Ca_BS"/>
</dbReference>
<organism evidence="26 27">
    <name type="scientific">Pichia californica</name>
    <dbReference type="NCBI Taxonomy" id="460514"/>
    <lineage>
        <taxon>Eukaryota</taxon>
        <taxon>Fungi</taxon>
        <taxon>Dikarya</taxon>
        <taxon>Ascomycota</taxon>
        <taxon>Saccharomycotina</taxon>
        <taxon>Pichiomycetes</taxon>
        <taxon>Pichiales</taxon>
        <taxon>Pichiaceae</taxon>
        <taxon>Pichia</taxon>
    </lineage>
</organism>
<keyword evidence="27" id="KW-1185">Reference proteome</keyword>
<keyword evidence="13" id="KW-0378">Hydrolase</keyword>
<reference evidence="26" key="1">
    <citation type="submission" date="2020-11" db="EMBL/GenBank/DDBJ databases">
        <title>Kefir isolates.</title>
        <authorList>
            <person name="Marcisauskas S."/>
            <person name="Kim Y."/>
            <person name="Blasche S."/>
        </authorList>
    </citation>
    <scope>NUCLEOTIDE SEQUENCE</scope>
    <source>
        <strain evidence="26">Olga-1</strain>
    </source>
</reference>
<accession>A0A9P6WMY6</accession>
<evidence type="ECO:0000256" key="1">
    <source>
        <dbReference type="ARBA" id="ARBA00003481"/>
    </source>
</evidence>
<dbReference type="InterPro" id="IPR039731">
    <property type="entry name" value="Rce1"/>
</dbReference>
<comment type="catalytic activity">
    <reaction evidence="21">
        <text>Hydrolyzes the peptide bond -P2-(S-farnesyl or geranylgeranyl)C-P1'-P2'-P3'-COOH where P1' and P2' are amino acids with aliphatic sidechains and P3' is any C-terminal residue.</text>
        <dbReference type="EC" id="3.4.26.1"/>
    </reaction>
</comment>
<evidence type="ECO:0000256" key="10">
    <source>
        <dbReference type="ARBA" id="ARBA00022737"/>
    </source>
</evidence>
<keyword evidence="11" id="KW-0547">Nucleotide-binding</keyword>
<protein>
    <recommendedName>
        <fullName evidence="6">Mitochondrial Rho GTPase 1</fullName>
        <ecNumber evidence="22">3.4.26.1</ecNumber>
    </recommendedName>
    <alternativeName>
        <fullName evidence="20">GTPase EF-hand protein of mitochondria 1</fullName>
    </alternativeName>
</protein>
<evidence type="ECO:0000256" key="14">
    <source>
        <dbReference type="ARBA" id="ARBA00022824"/>
    </source>
</evidence>
<evidence type="ECO:0000256" key="8">
    <source>
        <dbReference type="ARBA" id="ARBA00022692"/>
    </source>
</evidence>
<dbReference type="EMBL" id="PUHW01000053">
    <property type="protein sequence ID" value="KAG0689950.1"/>
    <property type="molecule type" value="Genomic_DNA"/>
</dbReference>
<feature type="transmembrane region" description="Helical" evidence="23">
    <location>
        <begin position="801"/>
        <end position="820"/>
    </location>
</feature>
<dbReference type="SMART" id="SM00173">
    <property type="entry name" value="RAS"/>
    <property type="match status" value="1"/>
</dbReference>
<dbReference type="Pfam" id="PF02517">
    <property type="entry name" value="Rce1-like"/>
    <property type="match status" value="1"/>
</dbReference>
<comment type="function">
    <text evidence="1">Mitochondrial GTPase involved in mitochondrial trafficking. Probably involved in control of anterograde transport of mitochondria and their subcellular distribution.</text>
</comment>
<dbReference type="PROSITE" id="PS51423">
    <property type="entry name" value="MIRO"/>
    <property type="match status" value="2"/>
</dbReference>
<dbReference type="GO" id="GO:0005509">
    <property type="term" value="F:calcium ion binding"/>
    <property type="evidence" value="ECO:0007669"/>
    <property type="project" value="InterPro"/>
</dbReference>
<keyword evidence="14" id="KW-0256">Endoplasmic reticulum</keyword>
<evidence type="ECO:0000256" key="15">
    <source>
        <dbReference type="ARBA" id="ARBA00022837"/>
    </source>
</evidence>
<dbReference type="GO" id="GO:0071586">
    <property type="term" value="P:CAAX-box protein processing"/>
    <property type="evidence" value="ECO:0007669"/>
    <property type="project" value="InterPro"/>
</dbReference>
<dbReference type="SUPFAM" id="SSF47473">
    <property type="entry name" value="EF-hand"/>
    <property type="match status" value="1"/>
</dbReference>
<dbReference type="EC" id="3.4.26.1" evidence="22"/>
<comment type="similarity">
    <text evidence="4">Belongs to the peptidase U48 family.</text>
</comment>
<dbReference type="GO" id="GO:0005525">
    <property type="term" value="F:GTP binding"/>
    <property type="evidence" value="ECO:0007669"/>
    <property type="project" value="UniProtKB-KW"/>
</dbReference>
<keyword evidence="18" id="KW-0342">GTP-binding</keyword>
<dbReference type="OrthoDB" id="10020961at2759"/>
<evidence type="ECO:0000256" key="18">
    <source>
        <dbReference type="ARBA" id="ARBA00023134"/>
    </source>
</evidence>
<keyword evidence="15" id="KW-0106">Calcium</keyword>
<dbReference type="GO" id="GO:0004222">
    <property type="term" value="F:metalloendopeptidase activity"/>
    <property type="evidence" value="ECO:0007669"/>
    <property type="project" value="InterPro"/>
</dbReference>
<dbReference type="Proteomes" id="UP000697127">
    <property type="component" value="Unassembled WGS sequence"/>
</dbReference>
<feature type="transmembrane region" description="Helical" evidence="23">
    <location>
        <begin position="826"/>
        <end position="848"/>
    </location>
</feature>
<dbReference type="SUPFAM" id="SSF52540">
    <property type="entry name" value="P-loop containing nucleoside triphosphate hydrolases"/>
    <property type="match status" value="2"/>
</dbReference>
<dbReference type="InterPro" id="IPR003675">
    <property type="entry name" value="Rce1/LyrA-like_dom"/>
</dbReference>
<dbReference type="PANTHER" id="PTHR13046">
    <property type="entry name" value="PROTEASE U48 CAAX PRENYL PROTEASE RCE1"/>
    <property type="match status" value="1"/>
</dbReference>
<sequence length="885" mass="100655">MDTIRVIVCGDEGVGKSSLITSLVKEKFVPNIQHVIPPMNIPRDFSDSRYSSSSSILVDTSPSNLSSLQYEIRQSNVIWLVYSDHYTYERISLYWIPLFRSLGVNLPIIICNNKSDLDSSTDSLTVLHEEFMPLLKDFKEVEACIRCSAKENYNVIQAFYLCQRAVTHPLSPLYDYKDGSLKPLAVSALSRIFYLCDRDQDGYLSDEEFLTLQQKCFHKSIDITELQTIKNTLNSIIPNLSNDKGITSKGFLLLNKFYCESGRHETIWGILRAYHYTDSLSIDDKVLYPKIDIPQYSSVELSPIGYKFLVDLFILFDKDNDGGLNDHELERLFYPTPGIPKSWKDNNFPKSVVCNEQGYVTLQGWLAQWSMTTFLDYKTTSAYLGYFGFESKYSTSSALYITKQRKLKKRHGKVYRAAVNDRTVFNCFIIGASGCGKTSLLESFLGRVFSNAHSPTIQQNIAVNNVELIGGKQCYLIMEELGEVESAILDNKEKLDSCDVLCFAYDSSDPESFQHLIDVKEKHPYLDNIPSVFVALKADLDRQQQRSDYLPEPFTKSLNLSPPLHISSNWASSMNELMSHIVAAATNPRISTPGLEPEPTEPEPLLNPFTIGLAYSYVLSIHIGAIQGYRNDPVIMKFRIKRILLITTINLILAPIVLIYILKTVPDFLSVLQILGIKNIFKWGNLFDIFKTMLLFMILFCGPLVDQIFDPNNFSQYMSNLEIFRDLILAPLTEELFFTSLTTGSILAYELSKNLIIKSSYSPTLFHNVNTVDLYLRISPLLFGFAHLHHAIELKRNGHKLLQIIVSCGFQCIYTTLFGYLTNRVFVNTGNLWCCFIAHSFCNFMGLPKLDTNGCLSYRIGYWMMLILGVVYFGSYFELLTTPSV</sequence>
<dbReference type="InterPro" id="IPR013567">
    <property type="entry name" value="EF_hand_assoc_2"/>
</dbReference>
<comment type="similarity">
    <text evidence="5">Belongs to the mitochondrial Rho GTPase family.</text>
</comment>
<keyword evidence="17" id="KW-0496">Mitochondrion</keyword>
<dbReference type="Gene3D" id="1.10.238.10">
    <property type="entry name" value="EF-hand"/>
    <property type="match status" value="2"/>
</dbReference>
<evidence type="ECO:0000313" key="27">
    <source>
        <dbReference type="Proteomes" id="UP000697127"/>
    </source>
</evidence>
<dbReference type="SMART" id="SM00054">
    <property type="entry name" value="EFh"/>
    <property type="match status" value="2"/>
</dbReference>
<feature type="transmembrane region" description="Helical" evidence="23">
    <location>
        <begin position="689"/>
        <end position="709"/>
    </location>
</feature>
<dbReference type="InterPro" id="IPR027417">
    <property type="entry name" value="P-loop_NTPase"/>
</dbReference>
<evidence type="ECO:0000256" key="21">
    <source>
        <dbReference type="ARBA" id="ARBA00047280"/>
    </source>
</evidence>
<evidence type="ECO:0000256" key="6">
    <source>
        <dbReference type="ARBA" id="ARBA00019119"/>
    </source>
</evidence>
<dbReference type="SMART" id="SM00175">
    <property type="entry name" value="RAB"/>
    <property type="match status" value="1"/>
</dbReference>
<evidence type="ECO:0000313" key="26">
    <source>
        <dbReference type="EMBL" id="KAG0689950.1"/>
    </source>
</evidence>
<comment type="subcellular location">
    <subcellularLocation>
        <location evidence="3">Endoplasmic reticulum membrane</location>
        <topology evidence="3">Multi-pass membrane protein</topology>
    </subcellularLocation>
    <subcellularLocation>
        <location evidence="2">Mitochondrion outer membrane</location>
        <topology evidence="2">Single-pass type IV membrane protein</topology>
    </subcellularLocation>
</comment>
<evidence type="ECO:0000256" key="16">
    <source>
        <dbReference type="ARBA" id="ARBA00022989"/>
    </source>
</evidence>
<keyword evidence="10" id="KW-0677">Repeat</keyword>
<dbReference type="InterPro" id="IPR020860">
    <property type="entry name" value="MIRO_dom"/>
</dbReference>
<evidence type="ECO:0000256" key="12">
    <source>
        <dbReference type="ARBA" id="ARBA00022787"/>
    </source>
</evidence>
<evidence type="ECO:0000259" key="25">
    <source>
        <dbReference type="PROSITE" id="PS51423"/>
    </source>
</evidence>
<evidence type="ECO:0000256" key="17">
    <source>
        <dbReference type="ARBA" id="ARBA00023128"/>
    </source>
</evidence>
<evidence type="ECO:0000256" key="11">
    <source>
        <dbReference type="ARBA" id="ARBA00022741"/>
    </source>
</evidence>
<feature type="domain" description="EF-hand" evidence="24">
    <location>
        <begin position="184"/>
        <end position="219"/>
    </location>
</feature>
<keyword evidence="16 23" id="KW-1133">Transmembrane helix</keyword>
<dbReference type="Pfam" id="PF08355">
    <property type="entry name" value="EF_assoc_1"/>
    <property type="match status" value="1"/>
</dbReference>
<evidence type="ECO:0000256" key="7">
    <source>
        <dbReference type="ARBA" id="ARBA00022670"/>
    </source>
</evidence>
<keyword evidence="12" id="KW-1000">Mitochondrion outer membrane</keyword>
<proteinExistence type="inferred from homology"/>
<dbReference type="InterPro" id="IPR001806">
    <property type="entry name" value="Small_GTPase"/>
</dbReference>
<comment type="caution">
    <text evidence="26">The sequence shown here is derived from an EMBL/GenBank/DDBJ whole genome shotgun (WGS) entry which is preliminary data.</text>
</comment>
<evidence type="ECO:0000256" key="9">
    <source>
        <dbReference type="ARBA" id="ARBA00022723"/>
    </source>
</evidence>
<evidence type="ECO:0000256" key="20">
    <source>
        <dbReference type="ARBA" id="ARBA00032646"/>
    </source>
</evidence>
<dbReference type="PROSITE" id="PS50222">
    <property type="entry name" value="EF_HAND_2"/>
    <property type="match status" value="1"/>
</dbReference>
<dbReference type="Pfam" id="PF08356">
    <property type="entry name" value="EF_assoc_2"/>
    <property type="match status" value="1"/>
</dbReference>
<dbReference type="Pfam" id="PF00071">
    <property type="entry name" value="Ras"/>
    <property type="match status" value="2"/>
</dbReference>
<dbReference type="CDD" id="cd01892">
    <property type="entry name" value="Miro2"/>
    <property type="match status" value="1"/>
</dbReference>
<gene>
    <name evidence="26" type="primary">GEM1</name>
    <name evidence="26" type="ORF">C6P40_004190</name>
</gene>